<evidence type="ECO:0000313" key="3">
    <source>
        <dbReference type="EMBL" id="MFC0274613.1"/>
    </source>
</evidence>
<dbReference type="Gene3D" id="3.40.190.150">
    <property type="entry name" value="Bordetella uptake gene, domain 1"/>
    <property type="match status" value="1"/>
</dbReference>
<keyword evidence="4" id="KW-1185">Reference proteome</keyword>
<accession>A0ABV6GLP3</accession>
<feature type="chain" id="PRO_5045808760" evidence="2">
    <location>
        <begin position="20"/>
        <end position="342"/>
    </location>
</feature>
<comment type="similarity">
    <text evidence="1">Belongs to the UPF0065 (bug) family.</text>
</comment>
<dbReference type="InterPro" id="IPR005064">
    <property type="entry name" value="BUG"/>
</dbReference>
<dbReference type="PIRSF" id="PIRSF017082">
    <property type="entry name" value="YflP"/>
    <property type="match status" value="1"/>
</dbReference>
<dbReference type="RefSeq" id="WP_378939040.1">
    <property type="nucleotide sequence ID" value="NZ_JBHLVO010000040.1"/>
</dbReference>
<dbReference type="Gene3D" id="3.40.190.10">
    <property type="entry name" value="Periplasmic binding protein-like II"/>
    <property type="match status" value="1"/>
</dbReference>
<dbReference type="PANTHER" id="PTHR42928:SF3">
    <property type="entry name" value="UPF0065 PROTEIN YFLP"/>
    <property type="match status" value="1"/>
</dbReference>
<feature type="signal peptide" evidence="2">
    <location>
        <begin position="1"/>
        <end position="19"/>
    </location>
</feature>
<dbReference type="Proteomes" id="UP001589854">
    <property type="component" value="Unassembled WGS sequence"/>
</dbReference>
<evidence type="ECO:0000313" key="4">
    <source>
        <dbReference type="Proteomes" id="UP001589854"/>
    </source>
</evidence>
<evidence type="ECO:0000256" key="2">
    <source>
        <dbReference type="SAM" id="SignalP"/>
    </source>
</evidence>
<dbReference type="SUPFAM" id="SSF53850">
    <property type="entry name" value="Periplasmic binding protein-like II"/>
    <property type="match status" value="1"/>
</dbReference>
<dbReference type="InterPro" id="IPR042100">
    <property type="entry name" value="Bug_dom1"/>
</dbReference>
<name>A0ABV6GLP3_9BACI</name>
<reference evidence="3 4" key="1">
    <citation type="submission" date="2024-09" db="EMBL/GenBank/DDBJ databases">
        <authorList>
            <person name="Sun Q."/>
            <person name="Mori K."/>
        </authorList>
    </citation>
    <scope>NUCLEOTIDE SEQUENCE [LARGE SCALE GENOMIC DNA]</scope>
    <source>
        <strain evidence="3 4">CCM 7228</strain>
    </source>
</reference>
<dbReference type="CDD" id="cd07012">
    <property type="entry name" value="PBP2_Bug_TTT"/>
    <property type="match status" value="1"/>
</dbReference>
<dbReference type="PANTHER" id="PTHR42928">
    <property type="entry name" value="TRICARBOXYLATE-BINDING PROTEIN"/>
    <property type="match status" value="1"/>
</dbReference>
<protein>
    <submittedName>
        <fullName evidence="3">Bug family tripartite tricarboxylate transporter substrate binding protein</fullName>
    </submittedName>
</protein>
<keyword evidence="2" id="KW-0732">Signal</keyword>
<sequence length="342" mass="36718">MKKLMFVILTVILSLGMSACGKKDAQPVAADGESATNSGYPDKAITFSVPSGAGGGLDTTGRALSNLFATEGIVDSTITVENNPGGGQVVGTVDFANKEKGNDYKLLIASTPFVLNHIKKEGNSPVSFRDITPIARLVKEYDVLAVPVDSEYQDMESLMSALKADPTSVSFAGGSGPGSFDHLNVIYPSMKAGVDVKGLKYISYDGGGEALTALLGKNADVISSDVSSVYEYVKAGKVKIIGISSPERLEGDYADIPTYKEQGIDAELTNWRGIYGPEDMSDEAKVYWEEKVAELVATEAWAAEIAKRGWQDGYMASEEFIKLMEKDEDMYTEIYKDLGMAK</sequence>
<gene>
    <name evidence="3" type="ORF">ACFFIX_25125</name>
</gene>
<dbReference type="PROSITE" id="PS51257">
    <property type="entry name" value="PROKAR_LIPOPROTEIN"/>
    <property type="match status" value="1"/>
</dbReference>
<dbReference type="Pfam" id="PF03401">
    <property type="entry name" value="TctC"/>
    <property type="match status" value="1"/>
</dbReference>
<proteinExistence type="inferred from homology"/>
<dbReference type="EMBL" id="JBHLVO010000040">
    <property type="protein sequence ID" value="MFC0274613.1"/>
    <property type="molecule type" value="Genomic_DNA"/>
</dbReference>
<evidence type="ECO:0000256" key="1">
    <source>
        <dbReference type="ARBA" id="ARBA00006987"/>
    </source>
</evidence>
<organism evidence="3 4">
    <name type="scientific">Metabacillus herbersteinensis</name>
    <dbReference type="NCBI Taxonomy" id="283816"/>
    <lineage>
        <taxon>Bacteria</taxon>
        <taxon>Bacillati</taxon>
        <taxon>Bacillota</taxon>
        <taxon>Bacilli</taxon>
        <taxon>Bacillales</taxon>
        <taxon>Bacillaceae</taxon>
        <taxon>Metabacillus</taxon>
    </lineage>
</organism>
<comment type="caution">
    <text evidence="3">The sequence shown here is derived from an EMBL/GenBank/DDBJ whole genome shotgun (WGS) entry which is preliminary data.</text>
</comment>